<dbReference type="GO" id="GO:0005576">
    <property type="term" value="C:extracellular region"/>
    <property type="evidence" value="ECO:0007669"/>
    <property type="project" value="UniProtKB-SubCell"/>
</dbReference>
<dbReference type="Pfam" id="PF00295">
    <property type="entry name" value="Glyco_hydro_28"/>
    <property type="match status" value="1"/>
</dbReference>
<dbReference type="PANTHER" id="PTHR31736:SF19">
    <property type="entry name" value="PECTIN LYASE SUPERFAMILY PROTEIN-RELATED"/>
    <property type="match status" value="1"/>
</dbReference>
<name>A0A8H6NNM4_9PEZI</name>
<dbReference type="Proteomes" id="UP000639643">
    <property type="component" value="Unassembled WGS sequence"/>
</dbReference>
<evidence type="ECO:0000313" key="12">
    <source>
        <dbReference type="EMBL" id="KAF6839495.1"/>
    </source>
</evidence>
<dbReference type="SUPFAM" id="SSF51126">
    <property type="entry name" value="Pectin lyase-like"/>
    <property type="match status" value="1"/>
</dbReference>
<sequence>MKLSSLSLLALAALLPDWAGAQLSGRVGPTTTRAAKAAKKTCKITDYGAKTGASGDIGAALKSSWDACKAGGEVLIPAGEWGLGTWVTLSGGSGVSINLEGTIYRTGTTGGHMIIVQKSTDVEFYSGNSKGAMQGYGYQFHKQGKGVYGPRLLRFVSVTDFSVHDIALVDSPAFHFVMDGVKNGEVYNMIVRGGNQGGLDGFNLMASTNVHVHDVAVTNKDECVTVKNKSNHILVENVFCNWSGGCGIGSLGADTGTLKRTHTLRDHRRLTKAYAAISDILYRNVYTSKSNQMLMIKNNGGDGVFQNSRFENFIGHGNAYSLKIDSAWAGQSKVAGNGVEYKNLTFANWKGTAANGAQRGAVVALCAAAVPCENIDVSGINIWTETGSSMVDKCENAFGKGHCLRSGSGKYTSTATTKTVAGYQATTMPGLVTAGLGITASIPIPPLPTTFFPGQKPKSALLGSS</sequence>
<comment type="subcellular location">
    <subcellularLocation>
        <location evidence="1">Secreted</location>
    </subcellularLocation>
</comment>
<comment type="caution">
    <text evidence="12">The sequence shown here is derived from an EMBL/GenBank/DDBJ whole genome shotgun (WGS) entry which is preliminary data.</text>
</comment>
<evidence type="ECO:0000256" key="5">
    <source>
        <dbReference type="ARBA" id="ARBA00022801"/>
    </source>
</evidence>
<keyword evidence="8 10" id="KW-0326">Glycosidase</keyword>
<comment type="similarity">
    <text evidence="2 10">Belongs to the glycosyl hydrolase 28 family.</text>
</comment>
<evidence type="ECO:0000256" key="8">
    <source>
        <dbReference type="ARBA" id="ARBA00023295"/>
    </source>
</evidence>
<reference evidence="12" key="1">
    <citation type="journal article" date="2020" name="Phytopathology">
        <title>Genome Sequence Resources of Colletotrichum truncatum, C. plurivorum, C. musicola, and C. sojae: Four Species Pathogenic to Soybean (Glycine max).</title>
        <authorList>
            <person name="Rogerio F."/>
            <person name="Boufleur T.R."/>
            <person name="Ciampi-Guillardi M."/>
            <person name="Sukno S.A."/>
            <person name="Thon M.R."/>
            <person name="Massola Junior N.S."/>
            <person name="Baroncelli R."/>
        </authorList>
    </citation>
    <scope>NUCLEOTIDE SEQUENCE</scope>
    <source>
        <strain evidence="12">LFN0074</strain>
    </source>
</reference>
<feature type="chain" id="PRO_5034849842" evidence="11">
    <location>
        <begin position="22"/>
        <end position="465"/>
    </location>
</feature>
<keyword evidence="5 10" id="KW-0378">Hydrolase</keyword>
<dbReference type="PANTHER" id="PTHR31736">
    <property type="match status" value="1"/>
</dbReference>
<evidence type="ECO:0000256" key="6">
    <source>
        <dbReference type="ARBA" id="ARBA00023157"/>
    </source>
</evidence>
<dbReference type="InterPro" id="IPR000743">
    <property type="entry name" value="Glyco_hydro_28"/>
</dbReference>
<keyword evidence="4 11" id="KW-0732">Signal</keyword>
<keyword evidence="9" id="KW-0961">Cell wall biogenesis/degradation</keyword>
<evidence type="ECO:0000256" key="7">
    <source>
        <dbReference type="ARBA" id="ARBA00023180"/>
    </source>
</evidence>
<keyword evidence="3" id="KW-0964">Secreted</keyword>
<gene>
    <name evidence="12" type="ORF">CMUS01_04253</name>
</gene>
<evidence type="ECO:0000256" key="2">
    <source>
        <dbReference type="ARBA" id="ARBA00008834"/>
    </source>
</evidence>
<evidence type="ECO:0000313" key="13">
    <source>
        <dbReference type="Proteomes" id="UP000639643"/>
    </source>
</evidence>
<evidence type="ECO:0000256" key="4">
    <source>
        <dbReference type="ARBA" id="ARBA00022729"/>
    </source>
</evidence>
<keyword evidence="7" id="KW-0325">Glycoprotein</keyword>
<dbReference type="EMBL" id="WIGM01000113">
    <property type="protein sequence ID" value="KAF6839495.1"/>
    <property type="molecule type" value="Genomic_DNA"/>
</dbReference>
<dbReference type="InterPro" id="IPR011050">
    <property type="entry name" value="Pectin_lyase_fold/virulence"/>
</dbReference>
<dbReference type="Gene3D" id="2.160.20.10">
    <property type="entry name" value="Single-stranded right-handed beta-helix, Pectin lyase-like"/>
    <property type="match status" value="1"/>
</dbReference>
<evidence type="ECO:0000256" key="11">
    <source>
        <dbReference type="SAM" id="SignalP"/>
    </source>
</evidence>
<dbReference type="GO" id="GO:0004650">
    <property type="term" value="F:polygalacturonase activity"/>
    <property type="evidence" value="ECO:0007669"/>
    <property type="project" value="InterPro"/>
</dbReference>
<proteinExistence type="inferred from homology"/>
<dbReference type="OrthoDB" id="2268901at2759"/>
<protein>
    <submittedName>
        <fullName evidence="12">Rhamnogalacturonase a</fullName>
    </submittedName>
</protein>
<accession>A0A8H6NNM4</accession>
<dbReference type="AlphaFoldDB" id="A0A8H6NNM4"/>
<evidence type="ECO:0000256" key="9">
    <source>
        <dbReference type="ARBA" id="ARBA00023316"/>
    </source>
</evidence>
<evidence type="ECO:0000256" key="10">
    <source>
        <dbReference type="RuleBase" id="RU361169"/>
    </source>
</evidence>
<keyword evidence="6" id="KW-1015">Disulfide bond</keyword>
<dbReference type="GO" id="GO:0071555">
    <property type="term" value="P:cell wall organization"/>
    <property type="evidence" value="ECO:0007669"/>
    <property type="project" value="UniProtKB-KW"/>
</dbReference>
<dbReference type="GO" id="GO:0046576">
    <property type="term" value="F:rhamnogalacturonan alpha-L-rhamnopyranosyl-(1-&gt;4)-alpha-D-galactopyranosyluronide lyase activity"/>
    <property type="evidence" value="ECO:0007669"/>
    <property type="project" value="UniProtKB-ARBA"/>
</dbReference>
<dbReference type="InterPro" id="IPR012334">
    <property type="entry name" value="Pectin_lyas_fold"/>
</dbReference>
<dbReference type="GO" id="GO:0005975">
    <property type="term" value="P:carbohydrate metabolic process"/>
    <property type="evidence" value="ECO:0007669"/>
    <property type="project" value="InterPro"/>
</dbReference>
<keyword evidence="13" id="KW-1185">Reference proteome</keyword>
<feature type="signal peptide" evidence="11">
    <location>
        <begin position="1"/>
        <end position="21"/>
    </location>
</feature>
<evidence type="ECO:0000256" key="3">
    <source>
        <dbReference type="ARBA" id="ARBA00022525"/>
    </source>
</evidence>
<organism evidence="12 13">
    <name type="scientific">Colletotrichum musicola</name>
    <dbReference type="NCBI Taxonomy" id="2175873"/>
    <lineage>
        <taxon>Eukaryota</taxon>
        <taxon>Fungi</taxon>
        <taxon>Dikarya</taxon>
        <taxon>Ascomycota</taxon>
        <taxon>Pezizomycotina</taxon>
        <taxon>Sordariomycetes</taxon>
        <taxon>Hypocreomycetidae</taxon>
        <taxon>Glomerellales</taxon>
        <taxon>Glomerellaceae</taxon>
        <taxon>Colletotrichum</taxon>
        <taxon>Colletotrichum orchidearum species complex</taxon>
    </lineage>
</organism>
<evidence type="ECO:0000256" key="1">
    <source>
        <dbReference type="ARBA" id="ARBA00004613"/>
    </source>
</evidence>